<dbReference type="EMBL" id="JBHTOG010000023">
    <property type="protein sequence ID" value="MFD1432126.1"/>
    <property type="molecule type" value="Genomic_DNA"/>
</dbReference>
<dbReference type="PANTHER" id="PTHR37816">
    <property type="entry name" value="YALI0E33011P"/>
    <property type="match status" value="1"/>
</dbReference>
<evidence type="ECO:0000313" key="2">
    <source>
        <dbReference type="Proteomes" id="UP001597192"/>
    </source>
</evidence>
<dbReference type="SUPFAM" id="SSF52540">
    <property type="entry name" value="P-loop containing nucleoside triphosphate hydrolases"/>
    <property type="match status" value="1"/>
</dbReference>
<dbReference type="GO" id="GO:0016740">
    <property type="term" value="F:transferase activity"/>
    <property type="evidence" value="ECO:0007669"/>
    <property type="project" value="UniProtKB-KW"/>
</dbReference>
<gene>
    <name evidence="1" type="ORF">ACFQ47_05445</name>
</gene>
<dbReference type="Gene3D" id="3.40.50.300">
    <property type="entry name" value="P-loop containing nucleotide triphosphate hydrolases"/>
    <property type="match status" value="1"/>
</dbReference>
<comment type="caution">
    <text evidence="1">The sequence shown here is derived from an EMBL/GenBank/DDBJ whole genome shotgun (WGS) entry which is preliminary data.</text>
</comment>
<sequence length="175" mass="20017">MMKVMLIGNGGTGKSTFGKALAKQTGWPLLTLDSIWHPNDQSAAAKAKFRADQRAFMAEHKDWIIDGNYSSSIEVRLAEAELIVWFRAPRWVSEARVLRRSLKHGKPLPGQTAGFHEHFDHSYWHLLRAIWQYDNRAEQHVSPKLHHLKNGQRVIMVRNAMDEEILLKALTEGAK</sequence>
<dbReference type="InterPro" id="IPR027417">
    <property type="entry name" value="P-loop_NTPase"/>
</dbReference>
<accession>A0ABW4CQ96</accession>
<dbReference type="InterPro" id="IPR052922">
    <property type="entry name" value="Cytidylate_Kinase-2"/>
</dbReference>
<dbReference type="PANTHER" id="PTHR37816:SF3">
    <property type="entry name" value="MODULATES DNA TOPOLOGY"/>
    <property type="match status" value="1"/>
</dbReference>
<dbReference type="RefSeq" id="WP_125697624.1">
    <property type="nucleotide sequence ID" value="NZ_JBHTOG010000023.1"/>
</dbReference>
<protein>
    <submittedName>
        <fullName evidence="1">Isopentenyl transferase family protein</fullName>
    </submittedName>
</protein>
<proteinExistence type="predicted"/>
<dbReference type="Pfam" id="PF01745">
    <property type="entry name" value="IPT"/>
    <property type="match status" value="1"/>
</dbReference>
<reference evidence="2" key="1">
    <citation type="journal article" date="2019" name="Int. J. Syst. Evol. Microbiol.">
        <title>The Global Catalogue of Microorganisms (GCM) 10K type strain sequencing project: providing services to taxonomists for standard genome sequencing and annotation.</title>
        <authorList>
            <consortium name="The Broad Institute Genomics Platform"/>
            <consortium name="The Broad Institute Genome Sequencing Center for Infectious Disease"/>
            <person name="Wu L."/>
            <person name="Ma J."/>
        </authorList>
    </citation>
    <scope>NUCLEOTIDE SEQUENCE [LARGE SCALE GENOMIC DNA]</scope>
    <source>
        <strain evidence="2">CCM 8947</strain>
    </source>
</reference>
<evidence type="ECO:0000313" key="1">
    <source>
        <dbReference type="EMBL" id="MFD1432126.1"/>
    </source>
</evidence>
<keyword evidence="2" id="KW-1185">Reference proteome</keyword>
<keyword evidence="1" id="KW-0808">Transferase</keyword>
<dbReference type="Proteomes" id="UP001597192">
    <property type="component" value="Unassembled WGS sequence"/>
</dbReference>
<organism evidence="1 2">
    <name type="scientific">Lacticaseibacillus yichunensis</name>
    <dbReference type="NCBI Taxonomy" id="2486015"/>
    <lineage>
        <taxon>Bacteria</taxon>
        <taxon>Bacillati</taxon>
        <taxon>Bacillota</taxon>
        <taxon>Bacilli</taxon>
        <taxon>Lactobacillales</taxon>
        <taxon>Lactobacillaceae</taxon>
        <taxon>Lacticaseibacillus</taxon>
    </lineage>
</organism>
<name>A0ABW4CQ96_9LACO</name>